<dbReference type="SUPFAM" id="SSF48208">
    <property type="entry name" value="Six-hairpin glycosidases"/>
    <property type="match status" value="1"/>
</dbReference>
<name>A0AAW6U290_9BACT</name>
<dbReference type="GO" id="GO:0005975">
    <property type="term" value="P:carbohydrate metabolic process"/>
    <property type="evidence" value="ECO:0007669"/>
    <property type="project" value="InterPro"/>
</dbReference>
<evidence type="ECO:0008006" key="3">
    <source>
        <dbReference type="Google" id="ProtNLM"/>
    </source>
</evidence>
<organism evidence="1 2">
    <name type="scientific">Anaerobaca lacustris</name>
    <dbReference type="NCBI Taxonomy" id="3044600"/>
    <lineage>
        <taxon>Bacteria</taxon>
        <taxon>Pseudomonadati</taxon>
        <taxon>Planctomycetota</taxon>
        <taxon>Phycisphaerae</taxon>
        <taxon>Sedimentisphaerales</taxon>
        <taxon>Anaerobacaceae</taxon>
        <taxon>Anaerobaca</taxon>
    </lineage>
</organism>
<dbReference type="Gene3D" id="1.50.10.10">
    <property type="match status" value="1"/>
</dbReference>
<evidence type="ECO:0000313" key="1">
    <source>
        <dbReference type="EMBL" id="MDI6449973.1"/>
    </source>
</evidence>
<evidence type="ECO:0000313" key="2">
    <source>
        <dbReference type="Proteomes" id="UP001431776"/>
    </source>
</evidence>
<protein>
    <recommendedName>
        <fullName evidence="3">Glycosyl hydrolase family 76</fullName>
    </recommendedName>
</protein>
<keyword evidence="2" id="KW-1185">Reference proteome</keyword>
<gene>
    <name evidence="1" type="ORF">QJ522_13020</name>
</gene>
<dbReference type="InterPro" id="IPR012341">
    <property type="entry name" value="6hp_glycosidase-like_sf"/>
</dbReference>
<accession>A0AAW6U290</accession>
<dbReference type="Proteomes" id="UP001431776">
    <property type="component" value="Unassembled WGS sequence"/>
</dbReference>
<dbReference type="InterPro" id="IPR008928">
    <property type="entry name" value="6-hairpin_glycosidase_sf"/>
</dbReference>
<dbReference type="RefSeq" id="WP_349245381.1">
    <property type="nucleotide sequence ID" value="NZ_JASCXX010000015.1"/>
</dbReference>
<dbReference type="AlphaFoldDB" id="A0AAW6U290"/>
<sequence>MRRPPSKSSARTISVLLIALLWIASPTMAKRAGAIEKPDDTTPAFYLPEDPDYTILDSAADSVRFTVERTLVEYKGHLSSKSSFVDKDGNIMGWHDFGNLEGPGWAANAVGGAYELYCYAQYTKDRVLEGKALSILDHVLTAGFIDYETGFIIGYRETTTDRFCLNYQHKDNWFCPGSMAKIAYQFLLFSDVVAEPRRSRMRQIAVKTAEWIDTNVKSTPNGWYPRRCKPNGEHYPLNAYGDSDILFEKSGDSLFILQLYTGLTERNLADYTETIRKKVNVFMDAGGFFGSINHDTYDEHENVAYSVAFRVLRKAATLLKDERVRAFAYDRCLAGLDQFKMAEDRNGVQTKGLLYMEKSWDTAYLWENAEASLAYLEAYRDTGNTAYLLDGLTILRAISKHHQRDTGFLTEGVDWNNHVGRQHHFDNAEFGAIKYTEPFLNNLHIVEPTLLAVELGVAGPEITAP</sequence>
<reference evidence="1" key="1">
    <citation type="submission" date="2023-05" db="EMBL/GenBank/DDBJ databases">
        <title>Anaerotaeda fermentans gen. nov., sp. nov., a novel anaerobic planctomycete of the new family within the order Sedimentisphaerales isolated from Taman Peninsula, Russia.</title>
        <authorList>
            <person name="Khomyakova M.A."/>
            <person name="Merkel A.Y."/>
            <person name="Slobodkin A.I."/>
        </authorList>
    </citation>
    <scope>NUCLEOTIDE SEQUENCE</scope>
    <source>
        <strain evidence="1">M17dextr</strain>
    </source>
</reference>
<proteinExistence type="predicted"/>
<dbReference type="EMBL" id="JASCXX010000015">
    <property type="protein sequence ID" value="MDI6449973.1"/>
    <property type="molecule type" value="Genomic_DNA"/>
</dbReference>
<comment type="caution">
    <text evidence="1">The sequence shown here is derived from an EMBL/GenBank/DDBJ whole genome shotgun (WGS) entry which is preliminary data.</text>
</comment>